<dbReference type="InterPro" id="IPR025358">
    <property type="entry name" value="DUF4262"/>
</dbReference>
<name>A0A517YD47_9BACT</name>
<reference evidence="1 2" key="1">
    <citation type="submission" date="2019-02" db="EMBL/GenBank/DDBJ databases">
        <title>Deep-cultivation of Planctomycetes and their phenomic and genomic characterization uncovers novel biology.</title>
        <authorList>
            <person name="Wiegand S."/>
            <person name="Jogler M."/>
            <person name="Boedeker C."/>
            <person name="Pinto D."/>
            <person name="Vollmers J."/>
            <person name="Rivas-Marin E."/>
            <person name="Kohn T."/>
            <person name="Peeters S.H."/>
            <person name="Heuer A."/>
            <person name="Rast P."/>
            <person name="Oberbeckmann S."/>
            <person name="Bunk B."/>
            <person name="Jeske O."/>
            <person name="Meyerdierks A."/>
            <person name="Storesund J.E."/>
            <person name="Kallscheuer N."/>
            <person name="Luecker S."/>
            <person name="Lage O.M."/>
            <person name="Pohl T."/>
            <person name="Merkel B.J."/>
            <person name="Hornburger P."/>
            <person name="Mueller R.-W."/>
            <person name="Bruemmer F."/>
            <person name="Labrenz M."/>
            <person name="Spormann A.M."/>
            <person name="Op den Camp H."/>
            <person name="Overmann J."/>
            <person name="Amann R."/>
            <person name="Jetten M.S.M."/>
            <person name="Mascher T."/>
            <person name="Medema M.H."/>
            <person name="Devos D.P."/>
            <person name="Kaster A.-K."/>
            <person name="Ovreas L."/>
            <person name="Rohde M."/>
            <person name="Galperin M.Y."/>
            <person name="Jogler C."/>
        </authorList>
    </citation>
    <scope>NUCLEOTIDE SEQUENCE [LARGE SCALE GENOMIC DNA]</scope>
    <source>
        <strain evidence="1 2">ETA_A8</strain>
    </source>
</reference>
<dbReference type="Proteomes" id="UP000315017">
    <property type="component" value="Chromosome"/>
</dbReference>
<accession>A0A517YD47</accession>
<evidence type="ECO:0000313" key="2">
    <source>
        <dbReference type="Proteomes" id="UP000315017"/>
    </source>
</evidence>
<gene>
    <name evidence="1" type="ORF">ETAA8_32600</name>
</gene>
<dbReference type="Pfam" id="PF14081">
    <property type="entry name" value="DUF4262"/>
    <property type="match status" value="1"/>
</dbReference>
<protein>
    <recommendedName>
        <fullName evidence="3">DUF4262 domain-containing protein</fullName>
    </recommendedName>
</protein>
<dbReference type="RefSeq" id="WP_145089984.1">
    <property type="nucleotide sequence ID" value="NZ_CP036274.1"/>
</dbReference>
<sequence length="147" mass="16885">MRTEARDADEQRVLDDIAQHGWHIVGIEEDSEGPGFAYSVGMFHTLKHPEIILFGLSDVATMAQIINSIGDEIRNGASFQDWYESDQILEGYSCIFRTVPAAAYSEYLGYGRWFYQTASFPVLQCIWPDNNHRYPWQADFPSALRER</sequence>
<keyword evidence="2" id="KW-1185">Reference proteome</keyword>
<proteinExistence type="predicted"/>
<evidence type="ECO:0000313" key="1">
    <source>
        <dbReference type="EMBL" id="QDU28160.1"/>
    </source>
</evidence>
<dbReference type="KEGG" id="aagg:ETAA8_32600"/>
<organism evidence="1 2">
    <name type="scientific">Anatilimnocola aggregata</name>
    <dbReference type="NCBI Taxonomy" id="2528021"/>
    <lineage>
        <taxon>Bacteria</taxon>
        <taxon>Pseudomonadati</taxon>
        <taxon>Planctomycetota</taxon>
        <taxon>Planctomycetia</taxon>
        <taxon>Pirellulales</taxon>
        <taxon>Pirellulaceae</taxon>
        <taxon>Anatilimnocola</taxon>
    </lineage>
</organism>
<dbReference type="AlphaFoldDB" id="A0A517YD47"/>
<dbReference type="OrthoDB" id="9793188at2"/>
<evidence type="ECO:0008006" key="3">
    <source>
        <dbReference type="Google" id="ProtNLM"/>
    </source>
</evidence>
<dbReference type="EMBL" id="CP036274">
    <property type="protein sequence ID" value="QDU28160.1"/>
    <property type="molecule type" value="Genomic_DNA"/>
</dbReference>